<dbReference type="InParanoid" id="V4SHN6"/>
<evidence type="ECO:0000313" key="3">
    <source>
        <dbReference type="Proteomes" id="UP000030687"/>
    </source>
</evidence>
<dbReference type="AlphaFoldDB" id="V4SHN6"/>
<organism evidence="2 3">
    <name type="scientific">Citrus clementina</name>
    <name type="common">Clementine</name>
    <name type="synonym">Citrus deliciosa x Citrus sinensis</name>
    <dbReference type="NCBI Taxonomy" id="85681"/>
    <lineage>
        <taxon>Eukaryota</taxon>
        <taxon>Viridiplantae</taxon>
        <taxon>Streptophyta</taxon>
        <taxon>Embryophyta</taxon>
        <taxon>Tracheophyta</taxon>
        <taxon>Spermatophyta</taxon>
        <taxon>Magnoliopsida</taxon>
        <taxon>eudicotyledons</taxon>
        <taxon>Gunneridae</taxon>
        <taxon>Pentapetalae</taxon>
        <taxon>rosids</taxon>
        <taxon>malvids</taxon>
        <taxon>Sapindales</taxon>
        <taxon>Rutaceae</taxon>
        <taxon>Aurantioideae</taxon>
        <taxon>Citrus</taxon>
    </lineage>
</organism>
<keyword evidence="1" id="KW-1133">Transmembrane helix</keyword>
<keyword evidence="3" id="KW-1185">Reference proteome</keyword>
<gene>
    <name evidence="2" type="ORF">CICLE_v10030417mg</name>
</gene>
<proteinExistence type="predicted"/>
<evidence type="ECO:0000256" key="1">
    <source>
        <dbReference type="SAM" id="Phobius"/>
    </source>
</evidence>
<dbReference type="KEGG" id="cic:CICLE_v10030417mg"/>
<dbReference type="Proteomes" id="UP000030687">
    <property type="component" value="Unassembled WGS sequence"/>
</dbReference>
<reference evidence="2 3" key="1">
    <citation type="submission" date="2013-10" db="EMBL/GenBank/DDBJ databases">
        <authorList>
            <consortium name="International Citrus Genome Consortium"/>
            <person name="Jenkins J."/>
            <person name="Schmutz J."/>
            <person name="Prochnik S."/>
            <person name="Rokhsar D."/>
            <person name="Gmitter F."/>
            <person name="Ollitrault P."/>
            <person name="Machado M."/>
            <person name="Talon M."/>
            <person name="Wincker P."/>
            <person name="Jaillon O."/>
            <person name="Morgante M."/>
        </authorList>
    </citation>
    <scope>NUCLEOTIDE SEQUENCE</scope>
    <source>
        <strain evidence="3">cv. Clemenules</strain>
    </source>
</reference>
<sequence length="88" mass="10639">MALLKFWECWIYFSSLIIRISVGGFTYYLIFCLSLSLCGLSCVNLIDLYCLRKQLVAIFEYTSDKFCRIYFWKKDIYILVRYIFLVHM</sequence>
<feature type="transmembrane region" description="Helical" evidence="1">
    <location>
        <begin position="25"/>
        <end position="46"/>
    </location>
</feature>
<dbReference type="Gramene" id="ESR38340">
    <property type="protein sequence ID" value="ESR38340"/>
    <property type="gene ID" value="CICLE_v10030417mg"/>
</dbReference>
<name>V4SHN6_CITCL</name>
<keyword evidence="1" id="KW-0812">Transmembrane</keyword>
<evidence type="ECO:0000313" key="2">
    <source>
        <dbReference type="EMBL" id="ESR38340.1"/>
    </source>
</evidence>
<accession>V4SHN6</accession>
<keyword evidence="1" id="KW-0472">Membrane</keyword>
<dbReference type="EMBL" id="KI536978">
    <property type="protein sequence ID" value="ESR38340.1"/>
    <property type="molecule type" value="Genomic_DNA"/>
</dbReference>
<protein>
    <submittedName>
        <fullName evidence="2">Uncharacterized protein</fullName>
    </submittedName>
</protein>